<evidence type="ECO:0000256" key="2">
    <source>
        <dbReference type="ARBA" id="ARBA00022723"/>
    </source>
</evidence>
<name>A0A9N9I4I3_9GLOM</name>
<dbReference type="Proteomes" id="UP000789396">
    <property type="component" value="Unassembled WGS sequence"/>
</dbReference>
<reference evidence="7" key="1">
    <citation type="submission" date="2021-06" db="EMBL/GenBank/DDBJ databases">
        <authorList>
            <person name="Kallberg Y."/>
            <person name="Tangrot J."/>
            <person name="Rosling A."/>
        </authorList>
    </citation>
    <scope>NUCLEOTIDE SEQUENCE</scope>
    <source>
        <strain evidence="7">IN212</strain>
    </source>
</reference>
<keyword evidence="4" id="KW-0862">Zinc</keyword>
<evidence type="ECO:0000256" key="5">
    <source>
        <dbReference type="ARBA" id="ARBA00023242"/>
    </source>
</evidence>
<feature type="non-terminal residue" evidence="7">
    <location>
        <position position="197"/>
    </location>
</feature>
<dbReference type="GO" id="GO:0005634">
    <property type="term" value="C:nucleus"/>
    <property type="evidence" value="ECO:0007669"/>
    <property type="project" value="UniProtKB-SubCell"/>
</dbReference>
<feature type="compositionally biased region" description="Basic and acidic residues" evidence="6">
    <location>
        <begin position="8"/>
        <end position="23"/>
    </location>
</feature>
<dbReference type="PANTHER" id="PTHR46481:SF10">
    <property type="entry name" value="ZINC FINGER BED DOMAIN-CONTAINING PROTEIN 39"/>
    <property type="match status" value="1"/>
</dbReference>
<proteinExistence type="predicted"/>
<protein>
    <submittedName>
        <fullName evidence="7">3029_t:CDS:1</fullName>
    </submittedName>
</protein>
<evidence type="ECO:0000313" key="8">
    <source>
        <dbReference type="Proteomes" id="UP000789396"/>
    </source>
</evidence>
<dbReference type="InterPro" id="IPR052035">
    <property type="entry name" value="ZnF_BED_domain_contain"/>
</dbReference>
<gene>
    <name evidence="7" type="ORF">RFULGI_LOCUS11413</name>
</gene>
<keyword evidence="5" id="KW-0539">Nucleus</keyword>
<dbReference type="PANTHER" id="PTHR46481">
    <property type="entry name" value="ZINC FINGER BED DOMAIN-CONTAINING PROTEIN 4"/>
    <property type="match status" value="1"/>
</dbReference>
<keyword evidence="3" id="KW-0863">Zinc-finger</keyword>
<dbReference type="InterPro" id="IPR012337">
    <property type="entry name" value="RNaseH-like_sf"/>
</dbReference>
<dbReference type="EMBL" id="CAJVPZ010024818">
    <property type="protein sequence ID" value="CAG8720325.1"/>
    <property type="molecule type" value="Genomic_DNA"/>
</dbReference>
<dbReference type="GO" id="GO:0008270">
    <property type="term" value="F:zinc ion binding"/>
    <property type="evidence" value="ECO:0007669"/>
    <property type="project" value="UniProtKB-KW"/>
</dbReference>
<dbReference type="AlphaFoldDB" id="A0A9N9I4I3"/>
<comment type="subcellular location">
    <subcellularLocation>
        <location evidence="1">Nucleus</location>
    </subcellularLocation>
</comment>
<keyword evidence="8" id="KW-1185">Reference proteome</keyword>
<dbReference type="OrthoDB" id="2434869at2759"/>
<evidence type="ECO:0000256" key="6">
    <source>
        <dbReference type="SAM" id="MobiDB-lite"/>
    </source>
</evidence>
<evidence type="ECO:0000313" key="7">
    <source>
        <dbReference type="EMBL" id="CAG8720325.1"/>
    </source>
</evidence>
<feature type="region of interest" description="Disordered" evidence="6">
    <location>
        <begin position="1"/>
        <end position="58"/>
    </location>
</feature>
<accession>A0A9N9I4I3</accession>
<evidence type="ECO:0000256" key="4">
    <source>
        <dbReference type="ARBA" id="ARBA00022833"/>
    </source>
</evidence>
<keyword evidence="2" id="KW-0479">Metal-binding</keyword>
<organism evidence="7 8">
    <name type="scientific">Racocetra fulgida</name>
    <dbReference type="NCBI Taxonomy" id="60492"/>
    <lineage>
        <taxon>Eukaryota</taxon>
        <taxon>Fungi</taxon>
        <taxon>Fungi incertae sedis</taxon>
        <taxon>Mucoromycota</taxon>
        <taxon>Glomeromycotina</taxon>
        <taxon>Glomeromycetes</taxon>
        <taxon>Diversisporales</taxon>
        <taxon>Gigasporaceae</taxon>
        <taxon>Racocetra</taxon>
    </lineage>
</organism>
<evidence type="ECO:0000256" key="1">
    <source>
        <dbReference type="ARBA" id="ARBA00004123"/>
    </source>
</evidence>
<sequence length="197" mass="22467">MTTSEFESLTKTDQFELISKESPNEEISMSNEIVSVSSDNTNNSQKSTNKPRKRANNLQKNQVKHIQNCVSVRDYLKELDDGSNECKANMIIKLLKEIGIGKKLLGVTTNNAVNMLVIGHILKEKMNNKFSNPDIQYFCCGTHVLNIVVEEEMKSINKEISKARDFSKKLRNSPSLIRELKKIFELKNIPFLMPETD</sequence>
<dbReference type="SUPFAM" id="SSF53098">
    <property type="entry name" value="Ribonuclease H-like"/>
    <property type="match status" value="1"/>
</dbReference>
<comment type="caution">
    <text evidence="7">The sequence shown here is derived from an EMBL/GenBank/DDBJ whole genome shotgun (WGS) entry which is preliminary data.</text>
</comment>
<feature type="compositionally biased region" description="Polar residues" evidence="6">
    <location>
        <begin position="25"/>
        <end position="48"/>
    </location>
</feature>
<evidence type="ECO:0000256" key="3">
    <source>
        <dbReference type="ARBA" id="ARBA00022771"/>
    </source>
</evidence>